<proteinExistence type="predicted"/>
<protein>
    <recommendedName>
        <fullName evidence="3">Lysine-N-methylase</fullName>
    </recommendedName>
</protein>
<evidence type="ECO:0008006" key="3">
    <source>
        <dbReference type="Google" id="ProtNLM"/>
    </source>
</evidence>
<organism evidence="1 2">
    <name type="scientific">Lachnobacterium bovis</name>
    <dbReference type="NCBI Taxonomy" id="140626"/>
    <lineage>
        <taxon>Bacteria</taxon>
        <taxon>Bacillati</taxon>
        <taxon>Bacillota</taxon>
        <taxon>Clostridia</taxon>
        <taxon>Lachnospirales</taxon>
        <taxon>Lachnospiraceae</taxon>
        <taxon>Lachnobacterium</taxon>
    </lineage>
</organism>
<dbReference type="NCBIfam" id="NF038110">
    <property type="entry name" value="Lys_methyl_FliB"/>
    <property type="match status" value="1"/>
</dbReference>
<evidence type="ECO:0000313" key="2">
    <source>
        <dbReference type="Proteomes" id="UP000182471"/>
    </source>
</evidence>
<reference evidence="2" key="1">
    <citation type="submission" date="2016-10" db="EMBL/GenBank/DDBJ databases">
        <authorList>
            <person name="Varghese N."/>
            <person name="Submissions S."/>
        </authorList>
    </citation>
    <scope>NUCLEOTIDE SEQUENCE [LARGE SCALE GENOMIC DNA]</scope>
    <source>
        <strain evidence="2">S1b</strain>
    </source>
</reference>
<dbReference type="RefSeq" id="WP_074730687.1">
    <property type="nucleotide sequence ID" value="NZ_FOGW01000014.1"/>
</dbReference>
<gene>
    <name evidence="1" type="ORF">SAMN02910429_01498</name>
</gene>
<accession>A0A1H9T6B7</accession>
<dbReference type="AlphaFoldDB" id="A0A1H9T6B7"/>
<dbReference type="Proteomes" id="UP000182471">
    <property type="component" value="Unassembled WGS sequence"/>
</dbReference>
<sequence>MKHLNMDIYTDFECVGKECKFTCCAGWEITIDDETFKIYDNLQGEFGEKIRKNITNENGCNMFVLNKEKKCPFFTAEGLCEIYLKLGPDKMCNTCQAYPRTCKRYGDMYFWSMYIDCPHILDMLIDKKDIILYELSESSNNVAGDSYDESKIDWQKFNNYIDAFVIINDIITNRAETIQNRMKLVVFFVKQFDELEETEKVQELLEFFRDKNNCKEFISELDGVCYSAEKEKVFLETIFNNDSIIDEFFKNGVRMQYQNALLKNKEDSLQVSNLLEKVAQIAMFKYFMDGFDNGNLKESFSYAIILYKVIEYTIRFYYITSGFFDKESIIESIVKEARGLEHTYLKRYKVALEKLKENNIYDYDSLLEIL</sequence>
<keyword evidence="2" id="KW-1185">Reference proteome</keyword>
<dbReference type="EMBL" id="FOGW01000014">
    <property type="protein sequence ID" value="SER92524.1"/>
    <property type="molecule type" value="Genomic_DNA"/>
</dbReference>
<name>A0A1H9T6B7_9FIRM</name>
<evidence type="ECO:0000313" key="1">
    <source>
        <dbReference type="EMBL" id="SER92524.1"/>
    </source>
</evidence>